<dbReference type="InterPro" id="IPR027417">
    <property type="entry name" value="P-loop_NTPase"/>
</dbReference>
<dbReference type="EMBL" id="ML000647">
    <property type="protein sequence ID" value="RKO83967.1"/>
    <property type="molecule type" value="Genomic_DNA"/>
</dbReference>
<protein>
    <recommendedName>
        <fullName evidence="3">SRP54-type proteins GTP-binding domain-containing protein</fullName>
    </recommendedName>
</protein>
<reference evidence="5" key="1">
    <citation type="journal article" date="2018" name="Nat. Microbiol.">
        <title>Leveraging single-cell genomics to expand the fungal tree of life.</title>
        <authorList>
            <person name="Ahrendt S.R."/>
            <person name="Quandt C.A."/>
            <person name="Ciobanu D."/>
            <person name="Clum A."/>
            <person name="Salamov A."/>
            <person name="Andreopoulos B."/>
            <person name="Cheng J.F."/>
            <person name="Woyke T."/>
            <person name="Pelin A."/>
            <person name="Henrissat B."/>
            <person name="Reynolds N.K."/>
            <person name="Benny G.L."/>
            <person name="Smith M.E."/>
            <person name="James T.Y."/>
            <person name="Grigoriev I.V."/>
        </authorList>
    </citation>
    <scope>NUCLEOTIDE SEQUENCE [LARGE SCALE GENOMIC DNA]</scope>
</reference>
<dbReference type="InterPro" id="IPR000897">
    <property type="entry name" value="SRP54_GTPase_dom"/>
</dbReference>
<proteinExistence type="predicted"/>
<dbReference type="GO" id="GO:0003924">
    <property type="term" value="F:GTPase activity"/>
    <property type="evidence" value="ECO:0007669"/>
    <property type="project" value="InterPro"/>
</dbReference>
<feature type="non-terminal residue" evidence="4">
    <location>
        <position position="1"/>
    </location>
</feature>
<dbReference type="GO" id="GO:0005786">
    <property type="term" value="C:signal recognition particle, endoplasmic reticulum targeting"/>
    <property type="evidence" value="ECO:0007669"/>
    <property type="project" value="TreeGrafter"/>
</dbReference>
<dbReference type="PANTHER" id="PTHR11564:SF5">
    <property type="entry name" value="SIGNAL RECOGNITION PARTICLE SUBUNIT SRP54"/>
    <property type="match status" value="1"/>
</dbReference>
<dbReference type="Pfam" id="PF00448">
    <property type="entry name" value="SRP54"/>
    <property type="match status" value="1"/>
</dbReference>
<gene>
    <name evidence="4" type="ORF">BDK51DRAFT_46810</name>
</gene>
<organism evidence="4 5">
    <name type="scientific">Blyttiomyces helicus</name>
    <dbReference type="NCBI Taxonomy" id="388810"/>
    <lineage>
        <taxon>Eukaryota</taxon>
        <taxon>Fungi</taxon>
        <taxon>Fungi incertae sedis</taxon>
        <taxon>Chytridiomycota</taxon>
        <taxon>Chytridiomycota incertae sedis</taxon>
        <taxon>Chytridiomycetes</taxon>
        <taxon>Chytridiomycetes incertae sedis</taxon>
        <taxon>Blyttiomyces</taxon>
    </lineage>
</organism>
<keyword evidence="2" id="KW-0342">GTP-binding</keyword>
<evidence type="ECO:0000259" key="3">
    <source>
        <dbReference type="Pfam" id="PF00448"/>
    </source>
</evidence>
<dbReference type="GO" id="GO:0005525">
    <property type="term" value="F:GTP binding"/>
    <property type="evidence" value="ECO:0007669"/>
    <property type="project" value="UniProtKB-KW"/>
</dbReference>
<feature type="domain" description="SRP54-type proteins GTP-binding" evidence="3">
    <location>
        <begin position="4"/>
        <end position="47"/>
    </location>
</feature>
<dbReference type="GO" id="GO:0005829">
    <property type="term" value="C:cytosol"/>
    <property type="evidence" value="ECO:0007669"/>
    <property type="project" value="TreeGrafter"/>
</dbReference>
<dbReference type="GO" id="GO:0008312">
    <property type="term" value="F:7S RNA binding"/>
    <property type="evidence" value="ECO:0007669"/>
    <property type="project" value="TreeGrafter"/>
</dbReference>
<evidence type="ECO:0000256" key="2">
    <source>
        <dbReference type="ARBA" id="ARBA00023134"/>
    </source>
</evidence>
<dbReference type="OrthoDB" id="1724187at2759"/>
<name>A0A4V1IPR4_9FUNG</name>
<evidence type="ECO:0000256" key="1">
    <source>
        <dbReference type="ARBA" id="ARBA00022741"/>
    </source>
</evidence>
<keyword evidence="5" id="KW-1185">Reference proteome</keyword>
<dbReference type="Proteomes" id="UP000269721">
    <property type="component" value="Unassembled WGS sequence"/>
</dbReference>
<dbReference type="AlphaFoldDB" id="A0A4V1IPR4"/>
<dbReference type="GO" id="GO:0030942">
    <property type="term" value="F:endoplasmic reticulum signal peptide binding"/>
    <property type="evidence" value="ECO:0007669"/>
    <property type="project" value="TreeGrafter"/>
</dbReference>
<sequence length="126" mass="14377">PKSPIYGSYTETDPVQLASDGVAEFKAKKFEIIIVDTSGRQKEETELDFRRNADAECRPDCRRKRKELIDLRPKLGIRFLPNAIMRYLCDITKGLNPPAAESVRRQQRPSDSYSMDFAKLLSATPQ</sequence>
<accession>A0A4V1IPR4</accession>
<keyword evidence="1" id="KW-0547">Nucleotide-binding</keyword>
<dbReference type="Gene3D" id="3.40.50.300">
    <property type="entry name" value="P-loop containing nucleotide triphosphate hydrolases"/>
    <property type="match status" value="1"/>
</dbReference>
<dbReference type="GO" id="GO:0006616">
    <property type="term" value="P:SRP-dependent cotranslational protein targeting to membrane, translocation"/>
    <property type="evidence" value="ECO:0007669"/>
    <property type="project" value="TreeGrafter"/>
</dbReference>
<evidence type="ECO:0000313" key="5">
    <source>
        <dbReference type="Proteomes" id="UP000269721"/>
    </source>
</evidence>
<dbReference type="PANTHER" id="PTHR11564">
    <property type="entry name" value="SIGNAL RECOGNITION PARTICLE 54K PROTEIN SRP54"/>
    <property type="match status" value="1"/>
</dbReference>
<evidence type="ECO:0000313" key="4">
    <source>
        <dbReference type="EMBL" id="RKO83967.1"/>
    </source>
</evidence>
<dbReference type="InterPro" id="IPR022941">
    <property type="entry name" value="SRP54"/>
</dbReference>